<organism evidence="1 2">
    <name type="scientific">Pluteus cervinus</name>
    <dbReference type="NCBI Taxonomy" id="181527"/>
    <lineage>
        <taxon>Eukaryota</taxon>
        <taxon>Fungi</taxon>
        <taxon>Dikarya</taxon>
        <taxon>Basidiomycota</taxon>
        <taxon>Agaricomycotina</taxon>
        <taxon>Agaricomycetes</taxon>
        <taxon>Agaricomycetidae</taxon>
        <taxon>Agaricales</taxon>
        <taxon>Pluteineae</taxon>
        <taxon>Pluteaceae</taxon>
        <taxon>Pluteus</taxon>
    </lineage>
</organism>
<evidence type="ECO:0000313" key="2">
    <source>
        <dbReference type="Proteomes" id="UP000308600"/>
    </source>
</evidence>
<proteinExistence type="predicted"/>
<keyword evidence="2" id="KW-1185">Reference proteome</keyword>
<evidence type="ECO:0000313" key="1">
    <source>
        <dbReference type="EMBL" id="TFK63075.1"/>
    </source>
</evidence>
<accession>A0ACD3ABM7</accession>
<sequence length="634" mass="68741">MKLFYFHSGHTSTQAVYLAFTSEDDVYGWMDALQKSTPTTYGRPYAMEHQVSVKVTENGYSGVPPQWEAAHSRSPSSLSTIRSLSSSPSPIKRPGTQESVRTLVSEPSLASLRSTSPAAKPSQLQKSHSASSNSSSSSTPYDTKRPTDIPERSMTSSPLVNLSRSGTVTTSSERPGTAPTARLLPLGPSGPSRSLPHIAPVPRSASSPVPAPTSIYFVPDDNDEIHYLPNPYGSELGHESTVPSNTSHGKLEPNRLQNWPSARFSVDSIDQEKMLAQKTQKLSKSRSQFNLSRGNSGSADGGHGYGVGTGGGFEKDKFFEGYSDGTFGQSDVGFVDGYSMKAEKNKVDVGIVVCEGKFKVNEGGSWMGWMWPTKNLVLTTKLLMFVKGGKSNQKSTSKIPLTSISSIHRVDVKPFCLALEISSGPKNATHQNGLGQKSKTLMIVFDGDKDLYDWYDAIYTRLSSSGQGSDDGHGVGRPKNFVHRVHVGFDPYTGQYSGIPDQWKRLLRGTQLGYMIDAGDSRASAPRSNKSCSNLPRAAALSEFNHSNSFGSSHSQPGHTSSSSAAINRLTITRGFDYDRYGIAVSPPTSERATPMPGYIQRQQSFSPEQRRRKVQSRMETLPSFSSTTSTVVG</sequence>
<dbReference type="EMBL" id="ML208541">
    <property type="protein sequence ID" value="TFK63075.1"/>
    <property type="molecule type" value="Genomic_DNA"/>
</dbReference>
<name>A0ACD3ABM7_9AGAR</name>
<dbReference type="Proteomes" id="UP000308600">
    <property type="component" value="Unassembled WGS sequence"/>
</dbReference>
<protein>
    <submittedName>
        <fullName evidence="1">Uncharacterized protein</fullName>
    </submittedName>
</protein>
<reference evidence="1 2" key="1">
    <citation type="journal article" date="2019" name="Nat. Ecol. Evol.">
        <title>Megaphylogeny resolves global patterns of mushroom evolution.</title>
        <authorList>
            <person name="Varga T."/>
            <person name="Krizsan K."/>
            <person name="Foldi C."/>
            <person name="Dima B."/>
            <person name="Sanchez-Garcia M."/>
            <person name="Sanchez-Ramirez S."/>
            <person name="Szollosi G.J."/>
            <person name="Szarkandi J.G."/>
            <person name="Papp V."/>
            <person name="Albert L."/>
            <person name="Andreopoulos W."/>
            <person name="Angelini C."/>
            <person name="Antonin V."/>
            <person name="Barry K.W."/>
            <person name="Bougher N.L."/>
            <person name="Buchanan P."/>
            <person name="Buyck B."/>
            <person name="Bense V."/>
            <person name="Catcheside P."/>
            <person name="Chovatia M."/>
            <person name="Cooper J."/>
            <person name="Damon W."/>
            <person name="Desjardin D."/>
            <person name="Finy P."/>
            <person name="Geml J."/>
            <person name="Haridas S."/>
            <person name="Hughes K."/>
            <person name="Justo A."/>
            <person name="Karasinski D."/>
            <person name="Kautmanova I."/>
            <person name="Kiss B."/>
            <person name="Kocsube S."/>
            <person name="Kotiranta H."/>
            <person name="LaButti K.M."/>
            <person name="Lechner B.E."/>
            <person name="Liimatainen K."/>
            <person name="Lipzen A."/>
            <person name="Lukacs Z."/>
            <person name="Mihaltcheva S."/>
            <person name="Morgado L.N."/>
            <person name="Niskanen T."/>
            <person name="Noordeloos M.E."/>
            <person name="Ohm R.A."/>
            <person name="Ortiz-Santana B."/>
            <person name="Ovrebo C."/>
            <person name="Racz N."/>
            <person name="Riley R."/>
            <person name="Savchenko A."/>
            <person name="Shiryaev A."/>
            <person name="Soop K."/>
            <person name="Spirin V."/>
            <person name="Szebenyi C."/>
            <person name="Tomsovsky M."/>
            <person name="Tulloss R.E."/>
            <person name="Uehling J."/>
            <person name="Grigoriev I.V."/>
            <person name="Vagvolgyi C."/>
            <person name="Papp T."/>
            <person name="Martin F.M."/>
            <person name="Miettinen O."/>
            <person name="Hibbett D.S."/>
            <person name="Nagy L.G."/>
        </authorList>
    </citation>
    <scope>NUCLEOTIDE SEQUENCE [LARGE SCALE GENOMIC DNA]</scope>
    <source>
        <strain evidence="1 2">NL-1719</strain>
    </source>
</reference>
<gene>
    <name evidence="1" type="ORF">BDN72DRAFT_338149</name>
</gene>